<dbReference type="AlphaFoldDB" id="W9GYS0"/>
<dbReference type="EMBL" id="AVFL01000014">
    <property type="protein sequence ID" value="EWY38974.1"/>
    <property type="molecule type" value="Genomic_DNA"/>
</dbReference>
<organism evidence="2 3">
    <name type="scientific">Skermanella stibiiresistens SB22</name>
    <dbReference type="NCBI Taxonomy" id="1385369"/>
    <lineage>
        <taxon>Bacteria</taxon>
        <taxon>Pseudomonadati</taxon>
        <taxon>Pseudomonadota</taxon>
        <taxon>Alphaproteobacteria</taxon>
        <taxon>Rhodospirillales</taxon>
        <taxon>Azospirillaceae</taxon>
        <taxon>Skermanella</taxon>
    </lineage>
</organism>
<dbReference type="Gene3D" id="3.40.630.30">
    <property type="match status" value="1"/>
</dbReference>
<dbReference type="Pfam" id="PF00583">
    <property type="entry name" value="Acetyltransf_1"/>
    <property type="match status" value="1"/>
</dbReference>
<accession>W9GYS0</accession>
<dbReference type="PATRIC" id="fig|1385369.3.peg.3817"/>
<dbReference type="GO" id="GO:0016747">
    <property type="term" value="F:acyltransferase activity, transferring groups other than amino-acyl groups"/>
    <property type="evidence" value="ECO:0007669"/>
    <property type="project" value="InterPro"/>
</dbReference>
<dbReference type="Proteomes" id="UP000019486">
    <property type="component" value="Unassembled WGS sequence"/>
</dbReference>
<dbReference type="RefSeq" id="WP_037455637.1">
    <property type="nucleotide sequence ID" value="NZ_AVFL01000014.1"/>
</dbReference>
<dbReference type="InterPro" id="IPR000182">
    <property type="entry name" value="GNAT_dom"/>
</dbReference>
<name>W9GYS0_9PROT</name>
<comment type="caution">
    <text evidence="2">The sequence shown here is derived from an EMBL/GenBank/DDBJ whole genome shotgun (WGS) entry which is preliminary data.</text>
</comment>
<dbReference type="OrthoDB" id="9799601at2"/>
<evidence type="ECO:0000259" key="1">
    <source>
        <dbReference type="PROSITE" id="PS51186"/>
    </source>
</evidence>
<keyword evidence="3" id="KW-1185">Reference proteome</keyword>
<dbReference type="STRING" id="1385369.N825_08210"/>
<sequence>MEGQEFTITFAQNDADIGASFAVMRELRTQYEDPAAYRDQIRRQMDDGYNLALLWFNGEVAGCAGFRVHETLSRGKYMYVEDLVTSAKQRSHGFGDKLFDWLQGQARERGCAQMEIISGVQRGDAHRFYHRKRMTIKAFQLVLPIKAD</sequence>
<feature type="domain" description="N-acetyltransferase" evidence="1">
    <location>
        <begin position="8"/>
        <end position="146"/>
    </location>
</feature>
<protein>
    <submittedName>
        <fullName evidence="2">GCN5 family acetyltransferase</fullName>
    </submittedName>
</protein>
<dbReference type="CDD" id="cd04301">
    <property type="entry name" value="NAT_SF"/>
    <property type="match status" value="1"/>
</dbReference>
<reference evidence="2 3" key="1">
    <citation type="submission" date="2013-08" db="EMBL/GenBank/DDBJ databases">
        <title>The genome sequence of Skermanella stibiiresistens.</title>
        <authorList>
            <person name="Zhu W."/>
            <person name="Wang G."/>
        </authorList>
    </citation>
    <scope>NUCLEOTIDE SEQUENCE [LARGE SCALE GENOMIC DNA]</scope>
    <source>
        <strain evidence="2 3">SB22</strain>
    </source>
</reference>
<evidence type="ECO:0000313" key="3">
    <source>
        <dbReference type="Proteomes" id="UP000019486"/>
    </source>
</evidence>
<proteinExistence type="predicted"/>
<gene>
    <name evidence="2" type="ORF">N825_08210</name>
</gene>
<dbReference type="InterPro" id="IPR016181">
    <property type="entry name" value="Acyl_CoA_acyltransferase"/>
</dbReference>
<evidence type="ECO:0000313" key="2">
    <source>
        <dbReference type="EMBL" id="EWY38974.1"/>
    </source>
</evidence>
<dbReference type="PROSITE" id="PS51186">
    <property type="entry name" value="GNAT"/>
    <property type="match status" value="1"/>
</dbReference>
<dbReference type="SUPFAM" id="SSF55729">
    <property type="entry name" value="Acyl-CoA N-acyltransferases (Nat)"/>
    <property type="match status" value="1"/>
</dbReference>
<keyword evidence="2" id="KW-0808">Transferase</keyword>